<comment type="caution">
    <text evidence="2">The sequence shown here is derived from an EMBL/GenBank/DDBJ whole genome shotgun (WGS) entry which is preliminary data.</text>
</comment>
<accession>A0AA38SKM5</accession>
<dbReference type="EMBL" id="JANBVN010000012">
    <property type="protein sequence ID" value="KAJ9162368.1"/>
    <property type="molecule type" value="Genomic_DNA"/>
</dbReference>
<dbReference type="AlphaFoldDB" id="A0AA38SKM5"/>
<organism evidence="2 3">
    <name type="scientific">Coniochaeta hoffmannii</name>
    <dbReference type="NCBI Taxonomy" id="91930"/>
    <lineage>
        <taxon>Eukaryota</taxon>
        <taxon>Fungi</taxon>
        <taxon>Dikarya</taxon>
        <taxon>Ascomycota</taxon>
        <taxon>Pezizomycotina</taxon>
        <taxon>Sordariomycetes</taxon>
        <taxon>Sordariomycetidae</taxon>
        <taxon>Coniochaetales</taxon>
        <taxon>Coniochaetaceae</taxon>
        <taxon>Coniochaeta</taxon>
    </lineage>
</organism>
<keyword evidence="1" id="KW-0732">Signal</keyword>
<evidence type="ECO:0000313" key="2">
    <source>
        <dbReference type="EMBL" id="KAJ9162368.1"/>
    </source>
</evidence>
<keyword evidence="3" id="KW-1185">Reference proteome</keyword>
<feature type="chain" id="PRO_5041287987" evidence="1">
    <location>
        <begin position="21"/>
        <end position="121"/>
    </location>
</feature>
<dbReference type="Proteomes" id="UP001174691">
    <property type="component" value="Unassembled WGS sequence"/>
</dbReference>
<evidence type="ECO:0000256" key="1">
    <source>
        <dbReference type="SAM" id="SignalP"/>
    </source>
</evidence>
<name>A0AA38SKM5_9PEZI</name>
<gene>
    <name evidence="2" type="ORF">NKR19_g1303</name>
</gene>
<feature type="signal peptide" evidence="1">
    <location>
        <begin position="1"/>
        <end position="20"/>
    </location>
</feature>
<protein>
    <submittedName>
        <fullName evidence="2">Uncharacterized protein</fullName>
    </submittedName>
</protein>
<evidence type="ECO:0000313" key="3">
    <source>
        <dbReference type="Proteomes" id="UP001174691"/>
    </source>
</evidence>
<proteinExistence type="predicted"/>
<sequence length="121" mass="13145">MKLSNSLLLTLLSALPAALSSSIPDSEPAAQQKANGVLRTLDARREVLGEIKLTRDEVAALSAPSLSKRGEGVSKVRRRSGVLEQRACIDYACDEDEDCNAECHFGCWYQDPPGAYRCFDG</sequence>
<reference evidence="2" key="1">
    <citation type="submission" date="2022-07" db="EMBL/GenBank/DDBJ databases">
        <title>Fungi with potential for degradation of polypropylene.</title>
        <authorList>
            <person name="Gostincar C."/>
        </authorList>
    </citation>
    <scope>NUCLEOTIDE SEQUENCE</scope>
    <source>
        <strain evidence="2">EXF-13287</strain>
    </source>
</reference>